<organism evidence="1">
    <name type="scientific">Pseudomonas aeruginosa</name>
    <dbReference type="NCBI Taxonomy" id="287"/>
    <lineage>
        <taxon>Bacteria</taxon>
        <taxon>Pseudomonadati</taxon>
        <taxon>Pseudomonadota</taxon>
        <taxon>Gammaproteobacteria</taxon>
        <taxon>Pseudomonadales</taxon>
        <taxon>Pseudomonadaceae</taxon>
        <taxon>Pseudomonas</taxon>
    </lineage>
</organism>
<protein>
    <submittedName>
        <fullName evidence="1">Uncharacterized protein</fullName>
    </submittedName>
</protein>
<gene>
    <name evidence="1" type="ORF">TUEID40_06496</name>
</gene>
<evidence type="ECO:0000313" key="1">
    <source>
        <dbReference type="EMBL" id="VVH85273.1"/>
    </source>
</evidence>
<dbReference type="EMBL" id="LR700249">
    <property type="protein sequence ID" value="VVH85273.1"/>
    <property type="molecule type" value="Genomic_DNA"/>
</dbReference>
<name>A0A5E5RCM0_PSEAI</name>
<keyword evidence="1" id="KW-0614">Plasmid</keyword>
<sequence>MVSPSPTPFLAGGALLLAGIVMGVLGTTAAVRGEWPVLSQSSGESPSLPAPAWPYEENQAVESILCIGGRAYKVRFGIEEPMYRPEELPRTQSIRQYQFKPIPCTALHES</sequence>
<geneLocation type="plasmid" evidence="1">
    <name>1</name>
</geneLocation>
<accession>A0A5E5RCM0</accession>
<proteinExistence type="predicted"/>
<dbReference type="AlphaFoldDB" id="A0A5E5RCM0"/>
<reference evidence="1" key="1">
    <citation type="submission" date="2019-09" db="EMBL/GenBank/DDBJ databases">
        <authorList>
            <person name="Gross C."/>
            <person name="Bohn E."/>
        </authorList>
    </citation>
    <scope>NUCLEOTIDE SEQUENCE</scope>
    <source>
        <strain evidence="1">ID40</strain>
        <plasmid evidence="1">1</plasmid>
    </source>
</reference>